<organism evidence="1 2">
    <name type="scientific">Persea americana</name>
    <name type="common">Avocado</name>
    <dbReference type="NCBI Taxonomy" id="3435"/>
    <lineage>
        <taxon>Eukaryota</taxon>
        <taxon>Viridiplantae</taxon>
        <taxon>Streptophyta</taxon>
        <taxon>Embryophyta</taxon>
        <taxon>Tracheophyta</taxon>
        <taxon>Spermatophyta</taxon>
        <taxon>Magnoliopsida</taxon>
        <taxon>Magnoliidae</taxon>
        <taxon>Laurales</taxon>
        <taxon>Lauraceae</taxon>
        <taxon>Persea</taxon>
    </lineage>
</organism>
<evidence type="ECO:0000313" key="2">
    <source>
        <dbReference type="Proteomes" id="UP001234297"/>
    </source>
</evidence>
<reference evidence="1 2" key="1">
    <citation type="journal article" date="2022" name="Hortic Res">
        <title>A haplotype resolved chromosomal level avocado genome allows analysis of novel avocado genes.</title>
        <authorList>
            <person name="Nath O."/>
            <person name="Fletcher S.J."/>
            <person name="Hayward A."/>
            <person name="Shaw L.M."/>
            <person name="Masouleh A.K."/>
            <person name="Furtado A."/>
            <person name="Henry R.J."/>
            <person name="Mitter N."/>
        </authorList>
    </citation>
    <scope>NUCLEOTIDE SEQUENCE [LARGE SCALE GENOMIC DNA]</scope>
    <source>
        <strain evidence="2">cv. Hass</strain>
    </source>
</reference>
<accession>A0ACC2LUS4</accession>
<comment type="caution">
    <text evidence="1">The sequence shown here is derived from an EMBL/GenBank/DDBJ whole genome shotgun (WGS) entry which is preliminary data.</text>
</comment>
<dbReference type="Proteomes" id="UP001234297">
    <property type="component" value="Chromosome 3"/>
</dbReference>
<evidence type="ECO:0000313" key="1">
    <source>
        <dbReference type="EMBL" id="KAJ8637147.1"/>
    </source>
</evidence>
<name>A0ACC2LUS4_PERAE</name>
<keyword evidence="2" id="KW-1185">Reference proteome</keyword>
<sequence length="262" mass="28644">MRLPPQSQVQAMDSDVCEESPHLGHPGSCPCRAVRFPFNRSPDPLGCGPSTLEQGNLKNLRAETHHQNLGNEVENNNSCTINVPSLSTNQSQGNEPNTSPQKSTLTEIIQSRPINNSTSIYLTTLEAKSMLRIGFTGLIGLLSVSYKINGNGNIVLTVLFHQPTNTFTLLLIDFMVIFYLAAFGLALEKAFPKITEVFKIISFVFLVLGATILLWALIPKNISWIPWIFFACTAAVVFGVLVLGRLTDKSSALKSTASRLPV</sequence>
<dbReference type="EMBL" id="CM056811">
    <property type="protein sequence ID" value="KAJ8637147.1"/>
    <property type="molecule type" value="Genomic_DNA"/>
</dbReference>
<protein>
    <submittedName>
        <fullName evidence="1">Uncharacterized protein</fullName>
    </submittedName>
</protein>
<proteinExistence type="predicted"/>
<gene>
    <name evidence="1" type="ORF">MRB53_011414</name>
</gene>